<dbReference type="PANTHER" id="PTHR43767:SF1">
    <property type="entry name" value="NONRIBOSOMAL PEPTIDE SYNTHASE PES1 (EUROFUNG)-RELATED"/>
    <property type="match status" value="1"/>
</dbReference>
<evidence type="ECO:0000313" key="7">
    <source>
        <dbReference type="Proteomes" id="UP000545761"/>
    </source>
</evidence>
<dbReference type="Proteomes" id="UP000545761">
    <property type="component" value="Unassembled WGS sequence"/>
</dbReference>
<dbReference type="InterPro" id="IPR025110">
    <property type="entry name" value="AMP-bd_C"/>
</dbReference>
<feature type="domain" description="AMP-binding enzyme C-terminal" evidence="5">
    <location>
        <begin position="429"/>
        <end position="504"/>
    </location>
</feature>
<evidence type="ECO:0000259" key="5">
    <source>
        <dbReference type="Pfam" id="PF13193"/>
    </source>
</evidence>
<comment type="similarity">
    <text evidence="1">Belongs to the ATP-dependent AMP-binding enzyme family.</text>
</comment>
<gene>
    <name evidence="6" type="ORF">H1D24_26970</name>
</gene>
<keyword evidence="2 6" id="KW-0436">Ligase</keyword>
<evidence type="ECO:0000313" key="6">
    <source>
        <dbReference type="EMBL" id="MBA2949369.1"/>
    </source>
</evidence>
<dbReference type="AlphaFoldDB" id="A0A7W0IBP6"/>
<reference evidence="6 7" key="1">
    <citation type="submission" date="2020-07" db="EMBL/GenBank/DDBJ databases">
        <title>Streptomyces isolated from Indian soil.</title>
        <authorList>
            <person name="Mandal S."/>
            <person name="Maiti P.K."/>
        </authorList>
    </citation>
    <scope>NUCLEOTIDE SEQUENCE [LARGE SCALE GENOMIC DNA]</scope>
    <source>
        <strain evidence="6 7">PSKA28</strain>
    </source>
</reference>
<evidence type="ECO:0000259" key="4">
    <source>
        <dbReference type="Pfam" id="PF00501"/>
    </source>
</evidence>
<feature type="region of interest" description="Disordered" evidence="3">
    <location>
        <begin position="108"/>
        <end position="139"/>
    </location>
</feature>
<feature type="compositionally biased region" description="Low complexity" evidence="3">
    <location>
        <begin position="127"/>
        <end position="139"/>
    </location>
</feature>
<evidence type="ECO:0000256" key="2">
    <source>
        <dbReference type="ARBA" id="ARBA00022598"/>
    </source>
</evidence>
<evidence type="ECO:0000256" key="1">
    <source>
        <dbReference type="ARBA" id="ARBA00006432"/>
    </source>
</evidence>
<accession>A0A7W0IBP6</accession>
<feature type="compositionally biased region" description="Gly residues" evidence="3">
    <location>
        <begin position="117"/>
        <end position="126"/>
    </location>
</feature>
<proteinExistence type="inferred from homology"/>
<dbReference type="NCBIfam" id="NF004837">
    <property type="entry name" value="PRK06187.1"/>
    <property type="match status" value="1"/>
</dbReference>
<name>A0A7W0IBP6_9ACTN</name>
<dbReference type="Gene3D" id="3.30.300.30">
    <property type="match status" value="1"/>
</dbReference>
<dbReference type="PROSITE" id="PS00455">
    <property type="entry name" value="AMP_BINDING"/>
    <property type="match status" value="1"/>
</dbReference>
<sequence>MRNEGIGSWPGRRARKTPHRTALIHQQQTFSYAELHQRTNRLAHALRAAGVRRGDRVAYFGPNHPSFLETLFATGLLGAVFVPLNTRLAAPEIGYQLADSGARTLIHDPSLYDPTDNGGGSKGDGGASPAEASPAEASPAVKHRIELGDPYEQVLAAAPDNLIDEPVGPDDICMIMYTSGTTGRAKGAMLTHGNLTWNAINVLIDQDIAADEVALVSAPLFHTAGLNMITLPVLLKGGTCVLVGAFDPAGTLDLIERHRITFMFGVPAMFDQIARQARWAEADLSSVRQLTCGGAPVPTPLIATYQSRGLNFQQGYGMTEAAPGTLFLAAEHAVSKAGSAGVPHFFTDVRVTGPDLSPVAVGEPGEIVVRGPNVMPGYWGLPEETAAAFADGWFRSGDLARVDEDGFVTIVDRLKDMIISGGENVYPAEVEDVLLGHPAIVECAVIGVPDEKWGEVPRAVVVAQEGARLDPDEVIAFLSGRLAKYKIPKSVVVAETLPRTASGKLLKSRVRARFGAGPQSGTTERNPS</sequence>
<dbReference type="Gene3D" id="3.40.50.12780">
    <property type="entry name" value="N-terminal domain of ligase-like"/>
    <property type="match status" value="1"/>
</dbReference>
<dbReference type="RefSeq" id="WP_181660300.1">
    <property type="nucleotide sequence ID" value="NZ_JACEHE010000018.1"/>
</dbReference>
<comment type="caution">
    <text evidence="6">The sequence shown here is derived from an EMBL/GenBank/DDBJ whole genome shotgun (WGS) entry which is preliminary data.</text>
</comment>
<dbReference type="InterPro" id="IPR000873">
    <property type="entry name" value="AMP-dep_synth/lig_dom"/>
</dbReference>
<dbReference type="InterPro" id="IPR042099">
    <property type="entry name" value="ANL_N_sf"/>
</dbReference>
<dbReference type="GO" id="GO:0016878">
    <property type="term" value="F:acid-thiol ligase activity"/>
    <property type="evidence" value="ECO:0007669"/>
    <property type="project" value="UniProtKB-ARBA"/>
</dbReference>
<evidence type="ECO:0000256" key="3">
    <source>
        <dbReference type="SAM" id="MobiDB-lite"/>
    </source>
</evidence>
<dbReference type="PANTHER" id="PTHR43767">
    <property type="entry name" value="LONG-CHAIN-FATTY-ACID--COA LIGASE"/>
    <property type="match status" value="1"/>
</dbReference>
<feature type="domain" description="AMP-dependent synthetase/ligase" evidence="4">
    <location>
        <begin position="12"/>
        <end position="379"/>
    </location>
</feature>
<dbReference type="Pfam" id="PF13193">
    <property type="entry name" value="AMP-binding_C"/>
    <property type="match status" value="1"/>
</dbReference>
<dbReference type="InterPro" id="IPR050237">
    <property type="entry name" value="ATP-dep_AMP-bd_enzyme"/>
</dbReference>
<dbReference type="FunFam" id="3.30.300.30:FF:000008">
    <property type="entry name" value="2,3-dihydroxybenzoate-AMP ligase"/>
    <property type="match status" value="1"/>
</dbReference>
<dbReference type="InterPro" id="IPR020845">
    <property type="entry name" value="AMP-binding_CS"/>
</dbReference>
<organism evidence="6 7">
    <name type="scientific">Streptomyces himalayensis subsp. himalayensis</name>
    <dbReference type="NCBI Taxonomy" id="2756131"/>
    <lineage>
        <taxon>Bacteria</taxon>
        <taxon>Bacillati</taxon>
        <taxon>Actinomycetota</taxon>
        <taxon>Actinomycetes</taxon>
        <taxon>Kitasatosporales</taxon>
        <taxon>Streptomycetaceae</taxon>
        <taxon>Streptomyces</taxon>
        <taxon>Streptomyces himalayensis</taxon>
    </lineage>
</organism>
<dbReference type="InterPro" id="IPR045851">
    <property type="entry name" value="AMP-bd_C_sf"/>
</dbReference>
<dbReference type="EMBL" id="JACEHE010000018">
    <property type="protein sequence ID" value="MBA2949369.1"/>
    <property type="molecule type" value="Genomic_DNA"/>
</dbReference>
<dbReference type="Pfam" id="PF00501">
    <property type="entry name" value="AMP-binding"/>
    <property type="match status" value="1"/>
</dbReference>
<dbReference type="CDD" id="cd17631">
    <property type="entry name" value="FACL_FadD13-like"/>
    <property type="match status" value="1"/>
</dbReference>
<dbReference type="SUPFAM" id="SSF56801">
    <property type="entry name" value="Acetyl-CoA synthetase-like"/>
    <property type="match status" value="1"/>
</dbReference>
<protein>
    <submittedName>
        <fullName evidence="6">Long-chain fatty acid--CoA ligase</fullName>
    </submittedName>
</protein>